<dbReference type="EMBL" id="BKAV01000001">
    <property type="protein sequence ID" value="GEP98981.1"/>
    <property type="molecule type" value="Genomic_DNA"/>
</dbReference>
<evidence type="ECO:0000313" key="4">
    <source>
        <dbReference type="Proteomes" id="UP000254956"/>
    </source>
</evidence>
<dbReference type="AlphaFoldDB" id="A0A2T7BW33"/>
<evidence type="ECO:0000313" key="2">
    <source>
        <dbReference type="EMBL" id="GEP98981.1"/>
    </source>
</evidence>
<evidence type="ECO:0000259" key="1">
    <source>
        <dbReference type="Pfam" id="PF14493"/>
    </source>
</evidence>
<evidence type="ECO:0000313" key="3">
    <source>
        <dbReference type="EMBL" id="SUJ19572.1"/>
    </source>
</evidence>
<dbReference type="Pfam" id="PF14493">
    <property type="entry name" value="HTH_40"/>
    <property type="match status" value="1"/>
</dbReference>
<dbReference type="EMBL" id="UGZE01000001">
    <property type="protein sequence ID" value="SUJ19572.1"/>
    <property type="molecule type" value="Genomic_DNA"/>
</dbReference>
<name>A0A2T7BW33_9STAP</name>
<dbReference type="Proteomes" id="UP000321598">
    <property type="component" value="Unassembled WGS sequence"/>
</dbReference>
<feature type="domain" description="Helicase Helix-turn-helix" evidence="1">
    <location>
        <begin position="222"/>
        <end position="307"/>
    </location>
</feature>
<reference evidence="3 4" key="1">
    <citation type="submission" date="2018-06" db="EMBL/GenBank/DDBJ databases">
        <authorList>
            <consortium name="Pathogen Informatics"/>
            <person name="Doyle S."/>
        </authorList>
    </citation>
    <scope>NUCLEOTIDE SEQUENCE [LARGE SCALE GENOMIC DNA]</scope>
    <source>
        <strain evidence="3 4">NCTC12413</strain>
    </source>
</reference>
<evidence type="ECO:0000313" key="5">
    <source>
        <dbReference type="Proteomes" id="UP000321598"/>
    </source>
</evidence>
<organism evidence="3 4">
    <name type="scientific">Staphylococcus arlettae</name>
    <dbReference type="NCBI Taxonomy" id="29378"/>
    <lineage>
        <taxon>Bacteria</taxon>
        <taxon>Bacillati</taxon>
        <taxon>Bacillota</taxon>
        <taxon>Bacilli</taxon>
        <taxon>Bacillales</taxon>
        <taxon>Staphylococcaceae</taxon>
        <taxon>Staphylococcus</taxon>
    </lineage>
</organism>
<reference evidence="2 5" key="2">
    <citation type="submission" date="2019-07" db="EMBL/GenBank/DDBJ databases">
        <title>Whole genome shotgun sequence of Staphylococcus arlettae NBRC 109765.</title>
        <authorList>
            <person name="Hosoyama A."/>
            <person name="Uohara A."/>
            <person name="Ohji S."/>
            <person name="Ichikawa N."/>
        </authorList>
    </citation>
    <scope>NUCLEOTIDE SEQUENCE [LARGE SCALE GENOMIC DNA]</scope>
    <source>
        <strain evidence="2 5">NBRC 109765</strain>
    </source>
</reference>
<keyword evidence="5" id="KW-1185">Reference proteome</keyword>
<dbReference type="RefSeq" id="WP_103387883.1">
    <property type="nucleotide sequence ID" value="NZ_BKAV01000001.1"/>
</dbReference>
<accession>A0A2T7BW33</accession>
<protein>
    <recommendedName>
        <fullName evidence="1">Helicase Helix-turn-helix domain-containing protein</fullName>
    </recommendedName>
</protein>
<dbReference type="Proteomes" id="UP000254956">
    <property type="component" value="Unassembled WGS sequence"/>
</dbReference>
<dbReference type="InterPro" id="IPR029491">
    <property type="entry name" value="Helicase_HTH"/>
</dbReference>
<gene>
    <name evidence="3" type="ORF">NCTC12413_01440</name>
    <name evidence="2" type="ORF">SAR03_00190</name>
</gene>
<sequence length="319" mass="37773">MYNILNFVHSQAHDYKTQKSIFNIITGKKSHQTFFDASSQHLLSFYHSLPNLKYHSFERILTETNDNHTNLTLKCNNKHTYDSMRNTFNALQLLIQTISCDIHKFYQFTPVSQQLQVQKQVKKLFNTIKKQQETDNFLAELQQLLTAIHDTNGKTYIHYYLQGYNESMYTRQQVSLIENIPQHLLMELEYNDLVEMVTQLENNSKYPLLHQLVLRPPLLNKTEQTLHSILAQQSLNDILREQNVKINTIEDHLIELFIKGYLSDYETYVTTQMMGDFSHYYPEHSNERLRDMKARFSDLSYFQLKLLIVGYQRGELNAT</sequence>
<dbReference type="OrthoDB" id="2354672at2"/>
<dbReference type="STRING" id="1212545.SARL_12691"/>
<proteinExistence type="predicted"/>